<evidence type="ECO:0000256" key="4">
    <source>
        <dbReference type="SAM" id="MobiDB-lite"/>
    </source>
</evidence>
<feature type="domain" description="ETS" evidence="5">
    <location>
        <begin position="723"/>
        <end position="805"/>
    </location>
</feature>
<dbReference type="InterPro" id="IPR046328">
    <property type="entry name" value="ETS_fam"/>
</dbReference>
<dbReference type="EnsemblMetazoa" id="AALFPA23_021203.R31307">
    <property type="protein sequence ID" value="AALFPA23_021203.P31307"/>
    <property type="gene ID" value="AALFPA23_021203"/>
</dbReference>
<evidence type="ECO:0000256" key="2">
    <source>
        <dbReference type="ARBA" id="ARBA00023125"/>
    </source>
</evidence>
<feature type="compositionally biased region" description="Basic and acidic residues" evidence="4">
    <location>
        <begin position="51"/>
        <end position="63"/>
    </location>
</feature>
<evidence type="ECO:0000313" key="6">
    <source>
        <dbReference type="EnsemblMetazoa" id="AALFPA23_021203.P31307"/>
    </source>
</evidence>
<dbReference type="Proteomes" id="UP000069940">
    <property type="component" value="Unassembled WGS sequence"/>
</dbReference>
<evidence type="ECO:0000259" key="5">
    <source>
        <dbReference type="PROSITE" id="PS50061"/>
    </source>
</evidence>
<feature type="compositionally biased region" description="Low complexity" evidence="4">
    <location>
        <begin position="361"/>
        <end position="374"/>
    </location>
</feature>
<dbReference type="PROSITE" id="PS00346">
    <property type="entry name" value="ETS_DOMAIN_2"/>
    <property type="match status" value="1"/>
</dbReference>
<feature type="compositionally biased region" description="Low complexity" evidence="4">
    <location>
        <begin position="518"/>
        <end position="535"/>
    </location>
</feature>
<feature type="region of interest" description="Disordered" evidence="4">
    <location>
        <begin position="609"/>
        <end position="664"/>
    </location>
</feature>
<dbReference type="PANTHER" id="PTHR11849">
    <property type="entry name" value="ETS"/>
    <property type="match status" value="1"/>
</dbReference>
<feature type="compositionally biased region" description="Low complexity" evidence="4">
    <location>
        <begin position="238"/>
        <end position="251"/>
    </location>
</feature>
<feature type="compositionally biased region" description="Basic residues" evidence="4">
    <location>
        <begin position="643"/>
        <end position="652"/>
    </location>
</feature>
<reference evidence="6" key="2">
    <citation type="submission" date="2025-05" db="UniProtKB">
        <authorList>
            <consortium name="EnsemblMetazoa"/>
        </authorList>
    </citation>
    <scope>IDENTIFICATION</scope>
    <source>
        <strain evidence="6">Foshan</strain>
    </source>
</reference>
<dbReference type="Pfam" id="PF00178">
    <property type="entry name" value="Ets"/>
    <property type="match status" value="1"/>
</dbReference>
<proteinExistence type="inferred from homology"/>
<feature type="region of interest" description="Disordered" evidence="4">
    <location>
        <begin position="175"/>
        <end position="318"/>
    </location>
</feature>
<dbReference type="PROSITE" id="PS50061">
    <property type="entry name" value="ETS_DOMAIN_3"/>
    <property type="match status" value="1"/>
</dbReference>
<dbReference type="InterPro" id="IPR036390">
    <property type="entry name" value="WH_DNA-bd_sf"/>
</dbReference>
<dbReference type="GeneID" id="109418949"/>
<comment type="subcellular location">
    <subcellularLocation>
        <location evidence="3">Nucleus</location>
    </subcellularLocation>
</comment>
<feature type="compositionally biased region" description="Low complexity" evidence="4">
    <location>
        <begin position="23"/>
        <end position="39"/>
    </location>
</feature>
<reference evidence="7" key="1">
    <citation type="journal article" date="2015" name="Proc. Natl. Acad. Sci. U.S.A.">
        <title>Genome sequence of the Asian Tiger mosquito, Aedes albopictus, reveals insights into its biology, genetics, and evolution.</title>
        <authorList>
            <person name="Chen X.G."/>
            <person name="Jiang X."/>
            <person name="Gu J."/>
            <person name="Xu M."/>
            <person name="Wu Y."/>
            <person name="Deng Y."/>
            <person name="Zhang C."/>
            <person name="Bonizzoni M."/>
            <person name="Dermauw W."/>
            <person name="Vontas J."/>
            <person name="Armbruster P."/>
            <person name="Huang X."/>
            <person name="Yang Y."/>
            <person name="Zhang H."/>
            <person name="He W."/>
            <person name="Peng H."/>
            <person name="Liu Y."/>
            <person name="Wu K."/>
            <person name="Chen J."/>
            <person name="Lirakis M."/>
            <person name="Topalis P."/>
            <person name="Van Leeuwen T."/>
            <person name="Hall A.B."/>
            <person name="Jiang X."/>
            <person name="Thorpe C."/>
            <person name="Mueller R.L."/>
            <person name="Sun C."/>
            <person name="Waterhouse R.M."/>
            <person name="Yan G."/>
            <person name="Tu Z.J."/>
            <person name="Fang X."/>
            <person name="James A.A."/>
        </authorList>
    </citation>
    <scope>NUCLEOTIDE SEQUENCE [LARGE SCALE GENOMIC DNA]</scope>
    <source>
        <strain evidence="7">Foshan</strain>
    </source>
</reference>
<dbReference type="PANTHER" id="PTHR11849:SF191">
    <property type="entry name" value="ECDYSONE-INDUCED PROTEIN 74EF ISOFORM B"/>
    <property type="match status" value="1"/>
</dbReference>
<feature type="region of interest" description="Disordered" evidence="4">
    <location>
        <begin position="446"/>
        <end position="535"/>
    </location>
</feature>
<feature type="compositionally biased region" description="Basic residues" evidence="4">
    <location>
        <begin position="213"/>
        <end position="225"/>
    </location>
</feature>
<dbReference type="PROSITE" id="PS00345">
    <property type="entry name" value="ETS_DOMAIN_1"/>
    <property type="match status" value="1"/>
</dbReference>
<feature type="compositionally biased region" description="Low complexity" evidence="4">
    <location>
        <begin position="493"/>
        <end position="504"/>
    </location>
</feature>
<feature type="compositionally biased region" description="Polar residues" evidence="4">
    <location>
        <begin position="613"/>
        <end position="631"/>
    </location>
</feature>
<dbReference type="PRINTS" id="PR00454">
    <property type="entry name" value="ETSDOMAIN"/>
</dbReference>
<protein>
    <recommendedName>
        <fullName evidence="5">ETS domain-containing protein</fullName>
    </recommendedName>
</protein>
<keyword evidence="2 3" id="KW-0238">DNA-binding</keyword>
<comment type="similarity">
    <text evidence="1 3">Belongs to the ETS family.</text>
</comment>
<feature type="compositionally biased region" description="Basic and acidic residues" evidence="4">
    <location>
        <begin position="226"/>
        <end position="235"/>
    </location>
</feature>
<dbReference type="Gene3D" id="1.10.10.10">
    <property type="entry name" value="Winged helix-like DNA-binding domain superfamily/Winged helix DNA-binding domain"/>
    <property type="match status" value="1"/>
</dbReference>
<dbReference type="InterPro" id="IPR036388">
    <property type="entry name" value="WH-like_DNA-bd_sf"/>
</dbReference>
<evidence type="ECO:0000256" key="1">
    <source>
        <dbReference type="ARBA" id="ARBA00005562"/>
    </source>
</evidence>
<organism evidence="6 7">
    <name type="scientific">Aedes albopictus</name>
    <name type="common">Asian tiger mosquito</name>
    <name type="synonym">Stegomyia albopicta</name>
    <dbReference type="NCBI Taxonomy" id="7160"/>
    <lineage>
        <taxon>Eukaryota</taxon>
        <taxon>Metazoa</taxon>
        <taxon>Ecdysozoa</taxon>
        <taxon>Arthropoda</taxon>
        <taxon>Hexapoda</taxon>
        <taxon>Insecta</taxon>
        <taxon>Pterygota</taxon>
        <taxon>Neoptera</taxon>
        <taxon>Endopterygota</taxon>
        <taxon>Diptera</taxon>
        <taxon>Nematocera</taxon>
        <taxon>Culicoidea</taxon>
        <taxon>Culicidae</taxon>
        <taxon>Culicinae</taxon>
        <taxon>Aedini</taxon>
        <taxon>Aedes</taxon>
        <taxon>Stegomyia</taxon>
    </lineage>
</organism>
<feature type="compositionally biased region" description="Basic and acidic residues" evidence="4">
    <location>
        <begin position="73"/>
        <end position="87"/>
    </location>
</feature>
<evidence type="ECO:0000256" key="3">
    <source>
        <dbReference type="RuleBase" id="RU004019"/>
    </source>
</evidence>
<dbReference type="InterPro" id="IPR000418">
    <property type="entry name" value="Ets_dom"/>
</dbReference>
<name>A0ABM1ZSB1_AEDAL</name>
<dbReference type="RefSeq" id="XP_029733593.1">
    <property type="nucleotide sequence ID" value="XM_029877733.2"/>
</dbReference>
<accession>A0ABM1ZSB1</accession>
<feature type="compositionally biased region" description="Pro residues" evidence="4">
    <location>
        <begin position="333"/>
        <end position="344"/>
    </location>
</feature>
<feature type="compositionally biased region" description="Low complexity" evidence="4">
    <location>
        <begin position="446"/>
        <end position="466"/>
    </location>
</feature>
<keyword evidence="7" id="KW-1185">Reference proteome</keyword>
<feature type="region of interest" description="Disordered" evidence="4">
    <location>
        <begin position="1"/>
        <end position="132"/>
    </location>
</feature>
<dbReference type="SUPFAM" id="SSF46785">
    <property type="entry name" value="Winged helix' DNA-binding domain"/>
    <property type="match status" value="1"/>
</dbReference>
<feature type="region of interest" description="Disordered" evidence="4">
    <location>
        <begin position="331"/>
        <end position="374"/>
    </location>
</feature>
<keyword evidence="3" id="KW-0539">Nucleus</keyword>
<sequence length="819" mass="90201">MMMLQHMSPHFGGGQQPAADHGPGSSPRSTTPSPSAQSPSPSPPIHQTHLPVEREYPIEEHPSSRIMYRRPSFHSEDLPHYKREPRSRPSTPPATYIGHHDREASPEVADSYYRPRSQTPPITPTHHQHHRITSVIQERSIIRCIKEERPLRRASIEEDQQQVASQYYRDHHALRYESHRDADEDEYDRERHHYLRRPPTQYDDEAPEEDRHHHYSSSYHRRRLSGRRDSRHNDPDSDYSGDSQAGGAASGDTDHYPKSEDEDCGGGGDGDRDDDPDRPLDLSMKIKQRARKDSGGSESDDSAGPDSDGVHRDRQGRAYKKSLMKRYLDTEIPLPPQTPSPPPQQRSSSQSHNLLHHGSSHHQQTSSSLLVSSLSQSSQQYRPLLHGLLSGTHISQPPYHSRGYSTSSTGGTGTEVDDDGFLENILHLHSMEKLKKSHRFLSLTSSLPPSPADSGVSDVDSSSSGGQPACSDELKARLGIPLTNGGGAGSGNGSSNNPANSGCGTVLPPGSAGGDGGLPSLNTSSSPTSGPSSLSSSVALSAAAAAAAAATQQHLQQQAQAHLPPGTFLRPNFYHHNSPPLRNIWNQRSVPLSDNYHYLHTMNAAAAAGYPSSHFSSPAPSQRVQPLSSAAGNGAGLSVMSQHHLHPHHPHPGQHPGAHVGNAMANGLVNGLHHHSQNVSSSCPDELSYMLELGGFPPRKLKKPKKPKLEMGVKRKSREGSTTYLWEFLLKLLQDREYCPRFIKWTNREKGVFKLVDSKAVSKLWGMHKNKPDMNYETMGRALRYYYQRGILAKVDGQRLVYQFVDVPKDIIEIDCSAT</sequence>
<dbReference type="SMART" id="SM00413">
    <property type="entry name" value="ETS"/>
    <property type="match status" value="1"/>
</dbReference>
<evidence type="ECO:0000313" key="7">
    <source>
        <dbReference type="Proteomes" id="UP000069940"/>
    </source>
</evidence>
<feature type="region of interest" description="Disordered" evidence="4">
    <location>
        <begin position="392"/>
        <end position="416"/>
    </location>
</feature>